<evidence type="ECO:0000256" key="2">
    <source>
        <dbReference type="ARBA" id="ARBA00022448"/>
    </source>
</evidence>
<evidence type="ECO:0000313" key="4">
    <source>
        <dbReference type="EMBL" id="BAL98612.1"/>
    </source>
</evidence>
<evidence type="ECO:0000256" key="3">
    <source>
        <dbReference type="ARBA" id="ARBA00022729"/>
    </source>
</evidence>
<comment type="similarity">
    <text evidence="1">Belongs to the bacterial solute-binding protein 1 family.</text>
</comment>
<keyword evidence="5" id="KW-1185">Reference proteome</keyword>
<gene>
    <name evidence="4" type="ordered locus">CLDAP_05730</name>
</gene>
<dbReference type="PANTHER" id="PTHR30061:SF50">
    <property type="entry name" value="MALTOSE_MALTODEXTRIN-BINDING PERIPLASMIC PROTEIN"/>
    <property type="match status" value="1"/>
</dbReference>
<dbReference type="HOGENOM" id="CLU_1276830_0_0_0"/>
<reference evidence="4 5" key="1">
    <citation type="submission" date="2012-02" db="EMBL/GenBank/DDBJ databases">
        <title>Complete genome sequence of Caldilinea aerophila DSM 14535 (= NBRC 102666).</title>
        <authorList>
            <person name="Oguchi A."/>
            <person name="Hosoyama A."/>
            <person name="Sekine M."/>
            <person name="Fukai R."/>
            <person name="Kato Y."/>
            <person name="Nakamura S."/>
            <person name="Hanada S."/>
            <person name="Yamazaki S."/>
            <person name="Fujita N."/>
        </authorList>
    </citation>
    <scope>NUCLEOTIDE SEQUENCE [LARGE SCALE GENOMIC DNA]</scope>
    <source>
        <strain evidence="5">DSM 14535 / JCM 11387 / NBRC 104270 / STL-6-O1</strain>
    </source>
</reference>
<evidence type="ECO:0000313" key="5">
    <source>
        <dbReference type="Proteomes" id="UP000007880"/>
    </source>
</evidence>
<dbReference type="PANTHER" id="PTHR30061">
    <property type="entry name" value="MALTOSE-BINDING PERIPLASMIC PROTEIN"/>
    <property type="match status" value="1"/>
</dbReference>
<dbReference type="Gene3D" id="3.40.190.10">
    <property type="entry name" value="Periplasmic binding protein-like II"/>
    <property type="match status" value="1"/>
</dbReference>
<dbReference type="AlphaFoldDB" id="I0I025"/>
<dbReference type="GO" id="GO:0042956">
    <property type="term" value="P:maltodextrin transmembrane transport"/>
    <property type="evidence" value="ECO:0007669"/>
    <property type="project" value="TreeGrafter"/>
</dbReference>
<accession>I0I025</accession>
<dbReference type="SUPFAM" id="SSF53850">
    <property type="entry name" value="Periplasmic binding protein-like II"/>
    <property type="match status" value="1"/>
</dbReference>
<dbReference type="KEGG" id="cap:CLDAP_05730"/>
<dbReference type="GO" id="GO:0055052">
    <property type="term" value="C:ATP-binding cassette (ABC) transporter complex, substrate-binding subunit-containing"/>
    <property type="evidence" value="ECO:0007669"/>
    <property type="project" value="TreeGrafter"/>
</dbReference>
<dbReference type="GO" id="GO:0015768">
    <property type="term" value="P:maltose transport"/>
    <property type="evidence" value="ECO:0007669"/>
    <property type="project" value="TreeGrafter"/>
</dbReference>
<keyword evidence="2" id="KW-0813">Transport</keyword>
<evidence type="ECO:0000256" key="1">
    <source>
        <dbReference type="ARBA" id="ARBA00008520"/>
    </source>
</evidence>
<dbReference type="EMBL" id="AP012337">
    <property type="protein sequence ID" value="BAL98612.1"/>
    <property type="molecule type" value="Genomic_DNA"/>
</dbReference>
<dbReference type="STRING" id="926550.CLDAP_05730"/>
<proteinExistence type="inferred from homology"/>
<dbReference type="InterPro" id="IPR006059">
    <property type="entry name" value="SBP"/>
</dbReference>
<organism evidence="4 5">
    <name type="scientific">Caldilinea aerophila (strain DSM 14535 / JCM 11387 / NBRC 104270 / STL-6-O1)</name>
    <dbReference type="NCBI Taxonomy" id="926550"/>
    <lineage>
        <taxon>Bacteria</taxon>
        <taxon>Bacillati</taxon>
        <taxon>Chloroflexota</taxon>
        <taxon>Caldilineae</taxon>
        <taxon>Caldilineales</taxon>
        <taxon>Caldilineaceae</taxon>
        <taxon>Caldilinea</taxon>
    </lineage>
</organism>
<dbReference type="GO" id="GO:1901982">
    <property type="term" value="F:maltose binding"/>
    <property type="evidence" value="ECO:0007669"/>
    <property type="project" value="TreeGrafter"/>
</dbReference>
<dbReference type="Proteomes" id="UP000007880">
    <property type="component" value="Chromosome"/>
</dbReference>
<keyword evidence="3" id="KW-0732">Signal</keyword>
<dbReference type="Pfam" id="PF13416">
    <property type="entry name" value="SBP_bac_8"/>
    <property type="match status" value="1"/>
</dbReference>
<dbReference type="eggNOG" id="COG2182">
    <property type="taxonomic scope" value="Bacteria"/>
</dbReference>
<protein>
    <submittedName>
        <fullName evidence="4">Putative sugar ABC transporter substrate binding protein</fullName>
    </submittedName>
</protein>
<name>I0I025_CALAS</name>
<sequence>MDWVNRGLASREVINYTQGDALGQFAASTAAMTINGSWQIPTLRRAENPINWKVVELPYSIQPASAMGGGNWAIFATSPHIDAAWVFLQEFTRPEAVDEIYIPAGRLPPRRDLLRAGDPWKDDEAYQTFFRQLEFARPRGPHPKWPDISAAIQVALQEALTGQATPEEALKKAAETIQSLLG</sequence>